<reference evidence="1 2" key="1">
    <citation type="submission" date="2023-06" db="EMBL/GenBank/DDBJ databases">
        <title>Paenibacillus polygonum sp. nov., an endophytic bacterium, isolated from Polygonum lapathifolium L. in Nanji Wetland National Nature Reserve, South of Poyang Lake, Jiangxi Province, China.</title>
        <authorList>
            <person name="Yu Z."/>
        </authorList>
    </citation>
    <scope>NUCLEOTIDE SEQUENCE [LARGE SCALE GENOMIC DNA]</scope>
    <source>
        <strain evidence="1 2">C31</strain>
    </source>
</reference>
<dbReference type="RefSeq" id="WP_225229212.1">
    <property type="nucleotide sequence ID" value="NZ_CP127162.1"/>
</dbReference>
<dbReference type="EMBL" id="CP127162">
    <property type="protein sequence ID" value="WIV21025.1"/>
    <property type="molecule type" value="Genomic_DNA"/>
</dbReference>
<keyword evidence="2" id="KW-1185">Reference proteome</keyword>
<evidence type="ECO:0000313" key="2">
    <source>
        <dbReference type="Proteomes" id="UP001236415"/>
    </source>
</evidence>
<accession>A0ABY8XCH3</accession>
<sequence length="48" mass="5349">MKGIFDRFEGDYAVIEIDGQTHDVSNSIVDAFIKVGDVVTYGSQNRLK</sequence>
<protein>
    <submittedName>
        <fullName evidence="1">DUF3006 domain-containing protein</fullName>
    </submittedName>
</protein>
<dbReference type="Proteomes" id="UP001236415">
    <property type="component" value="Chromosome"/>
</dbReference>
<gene>
    <name evidence="1" type="ORF">QPK24_10305</name>
</gene>
<organism evidence="1 2">
    <name type="scientific">Paenibacillus polygoni</name>
    <dbReference type="NCBI Taxonomy" id="3050112"/>
    <lineage>
        <taxon>Bacteria</taxon>
        <taxon>Bacillati</taxon>
        <taxon>Bacillota</taxon>
        <taxon>Bacilli</taxon>
        <taxon>Bacillales</taxon>
        <taxon>Paenibacillaceae</taxon>
        <taxon>Paenibacillus</taxon>
    </lineage>
</organism>
<evidence type="ECO:0000313" key="1">
    <source>
        <dbReference type="EMBL" id="WIV21025.1"/>
    </source>
</evidence>
<proteinExistence type="predicted"/>
<name>A0ABY8XCH3_9BACL</name>